<dbReference type="SUPFAM" id="SSF52172">
    <property type="entry name" value="CheY-like"/>
    <property type="match status" value="1"/>
</dbReference>
<organism evidence="2">
    <name type="scientific">marine sediment metagenome</name>
    <dbReference type="NCBI Taxonomy" id="412755"/>
    <lineage>
        <taxon>unclassified sequences</taxon>
        <taxon>metagenomes</taxon>
        <taxon>ecological metagenomes</taxon>
    </lineage>
</organism>
<name>X1R2J4_9ZZZZ</name>
<comment type="caution">
    <text evidence="2">The sequence shown here is derived from an EMBL/GenBank/DDBJ whole genome shotgun (WGS) entry which is preliminary data.</text>
</comment>
<sequence length="52" mass="5814">MAGKRVLVVDDDAKTVELVKLYLKRDGYRVLTAYDGIEALRLAREGHPDLIG</sequence>
<dbReference type="Pfam" id="PF00072">
    <property type="entry name" value="Response_reg"/>
    <property type="match status" value="1"/>
</dbReference>
<dbReference type="InterPro" id="IPR011006">
    <property type="entry name" value="CheY-like_superfamily"/>
</dbReference>
<protein>
    <recommendedName>
        <fullName evidence="1">Response regulatory domain-containing protein</fullName>
    </recommendedName>
</protein>
<evidence type="ECO:0000259" key="1">
    <source>
        <dbReference type="PROSITE" id="PS50110"/>
    </source>
</evidence>
<dbReference type="GO" id="GO:0000160">
    <property type="term" value="P:phosphorelay signal transduction system"/>
    <property type="evidence" value="ECO:0007669"/>
    <property type="project" value="InterPro"/>
</dbReference>
<accession>X1R2J4</accession>
<reference evidence="2" key="1">
    <citation type="journal article" date="2014" name="Front. Microbiol.">
        <title>High frequency of phylogenetically diverse reductive dehalogenase-homologous genes in deep subseafloor sedimentary metagenomes.</title>
        <authorList>
            <person name="Kawai M."/>
            <person name="Futagami T."/>
            <person name="Toyoda A."/>
            <person name="Takaki Y."/>
            <person name="Nishi S."/>
            <person name="Hori S."/>
            <person name="Arai W."/>
            <person name="Tsubouchi T."/>
            <person name="Morono Y."/>
            <person name="Uchiyama I."/>
            <person name="Ito T."/>
            <person name="Fujiyama A."/>
            <person name="Inagaki F."/>
            <person name="Takami H."/>
        </authorList>
    </citation>
    <scope>NUCLEOTIDE SEQUENCE</scope>
    <source>
        <strain evidence="2">Expedition CK06-06</strain>
    </source>
</reference>
<feature type="non-terminal residue" evidence="2">
    <location>
        <position position="52"/>
    </location>
</feature>
<dbReference type="PROSITE" id="PS50110">
    <property type="entry name" value="RESPONSE_REGULATORY"/>
    <property type="match status" value="1"/>
</dbReference>
<feature type="domain" description="Response regulatory" evidence="1">
    <location>
        <begin position="5"/>
        <end position="52"/>
    </location>
</feature>
<proteinExistence type="predicted"/>
<gene>
    <name evidence="2" type="ORF">S12H4_22325</name>
</gene>
<dbReference type="AlphaFoldDB" id="X1R2J4"/>
<dbReference type="Gene3D" id="3.40.50.2300">
    <property type="match status" value="1"/>
</dbReference>
<dbReference type="EMBL" id="BARW01011620">
    <property type="protein sequence ID" value="GAI74773.1"/>
    <property type="molecule type" value="Genomic_DNA"/>
</dbReference>
<evidence type="ECO:0000313" key="2">
    <source>
        <dbReference type="EMBL" id="GAI74773.1"/>
    </source>
</evidence>
<dbReference type="InterPro" id="IPR001789">
    <property type="entry name" value="Sig_transdc_resp-reg_receiver"/>
</dbReference>